<evidence type="ECO:0000259" key="3">
    <source>
        <dbReference type="Pfam" id="PF18705"/>
    </source>
</evidence>
<dbReference type="EMBL" id="JBIACK010000001">
    <property type="protein sequence ID" value="MFE8699971.1"/>
    <property type="molecule type" value="Genomic_DNA"/>
</dbReference>
<evidence type="ECO:0000313" key="4">
    <source>
        <dbReference type="EMBL" id="MFE8699971.1"/>
    </source>
</evidence>
<feature type="domain" description="DUF4179" evidence="2">
    <location>
        <begin position="48"/>
        <end position="141"/>
    </location>
</feature>
<keyword evidence="1" id="KW-0812">Transmembrane</keyword>
<keyword evidence="1" id="KW-0472">Membrane</keyword>
<evidence type="ECO:0000313" key="5">
    <source>
        <dbReference type="Proteomes" id="UP001601059"/>
    </source>
</evidence>
<name>A0ABW6K731_9BACI</name>
<organism evidence="4 5">
    <name type="scientific">Cytobacillus spartinae</name>
    <dbReference type="NCBI Taxonomy" id="3299023"/>
    <lineage>
        <taxon>Bacteria</taxon>
        <taxon>Bacillati</taxon>
        <taxon>Bacillota</taxon>
        <taxon>Bacilli</taxon>
        <taxon>Bacillales</taxon>
        <taxon>Bacillaceae</taxon>
        <taxon>Cytobacillus</taxon>
    </lineage>
</organism>
<evidence type="ECO:0000259" key="2">
    <source>
        <dbReference type="Pfam" id="PF13786"/>
    </source>
</evidence>
<accession>A0ABW6K731</accession>
<keyword evidence="1" id="KW-1133">Transmembrane helix</keyword>
<dbReference type="InterPro" id="IPR040680">
    <property type="entry name" value="DUF5643"/>
</dbReference>
<comment type="caution">
    <text evidence="4">The sequence shown here is derived from an EMBL/GenBank/DDBJ whole genome shotgun (WGS) entry which is preliminary data.</text>
</comment>
<proteinExistence type="predicted"/>
<keyword evidence="5" id="KW-1185">Reference proteome</keyword>
<dbReference type="Proteomes" id="UP001601059">
    <property type="component" value="Unassembled WGS sequence"/>
</dbReference>
<protein>
    <submittedName>
        <fullName evidence="4">DUF4179 domain-containing protein</fullName>
    </submittedName>
</protein>
<dbReference type="RefSeq" id="WP_389358623.1">
    <property type="nucleotide sequence ID" value="NZ_JBIACK010000001.1"/>
</dbReference>
<evidence type="ECO:0000256" key="1">
    <source>
        <dbReference type="SAM" id="Phobius"/>
    </source>
</evidence>
<dbReference type="InterPro" id="IPR025436">
    <property type="entry name" value="DUF4179"/>
</dbReference>
<feature type="transmembrane region" description="Helical" evidence="1">
    <location>
        <begin position="55"/>
        <end position="77"/>
    </location>
</feature>
<reference evidence="4 5" key="1">
    <citation type="submission" date="2024-08" db="EMBL/GenBank/DDBJ databases">
        <title>Two novel Cytobacillus novel species.</title>
        <authorList>
            <person name="Liu G."/>
        </authorList>
    </citation>
    <scope>NUCLEOTIDE SEQUENCE [LARGE SCALE GENOMIC DNA]</scope>
    <source>
        <strain evidence="4 5">FJAT-54145</strain>
    </source>
</reference>
<dbReference type="Pfam" id="PF18705">
    <property type="entry name" value="DUF5643"/>
    <property type="match status" value="1"/>
</dbReference>
<feature type="domain" description="DUF5643" evidence="3">
    <location>
        <begin position="234"/>
        <end position="346"/>
    </location>
</feature>
<dbReference type="Pfam" id="PF13786">
    <property type="entry name" value="DUF4179"/>
    <property type="match status" value="1"/>
</dbReference>
<dbReference type="Gene3D" id="2.60.40.1630">
    <property type="entry name" value="bacillus anthracis domain"/>
    <property type="match status" value="1"/>
</dbReference>
<sequence>MSKKVEEQLKSWGKQEEVVPEFFTKGVDHTLDNLPVLRSPSEITNKRKNKKVAKVIVSTAAAITIGVVGSGFVSPAMANVLKEVPLLGSIFGGSSDPTIQIVEEKGLASKFNETITNNGVSFTINEAYYGGGRLIIGYTVNTDKVQLKTFEKSKSVPLHFEAKLDGERFTFGADFEQIAENGVANGIIDMKVGLKTKLSKDPTLQLNVYEISGVNGSWNFKLPVTNKDANAATVTYSPMVTTQWEDATFVFEKAEFTPASSQIIIDRTVPKDAMLHYHFAFFDESGNMIPFEGGSGSTVIDQGNGMINFKDTIILEGRENAPKGLTVEIFNNHGEVYEASNTEEIKIPLTNTEFPYTISYPHNGELVITNFEQLEDKTIVYYDIKGSLGLQNTFLMLEDSKGERFTPESNGIRTNQDQLSFKREFSKTTGPITLTATVDKMSNVDKKVIEIDFDK</sequence>
<gene>
    <name evidence="4" type="ORF">ACFYKX_04960</name>
</gene>